<organism evidence="11">
    <name type="scientific">Ladona fulva</name>
    <name type="common">Scarce chaser dragonfly</name>
    <name type="synonym">Libellula fulva</name>
    <dbReference type="NCBI Taxonomy" id="123851"/>
    <lineage>
        <taxon>Eukaryota</taxon>
        <taxon>Metazoa</taxon>
        <taxon>Ecdysozoa</taxon>
        <taxon>Arthropoda</taxon>
        <taxon>Hexapoda</taxon>
        <taxon>Insecta</taxon>
        <taxon>Pterygota</taxon>
        <taxon>Palaeoptera</taxon>
        <taxon>Odonata</taxon>
        <taxon>Epiprocta</taxon>
        <taxon>Anisoptera</taxon>
        <taxon>Libelluloidea</taxon>
        <taxon>Libellulidae</taxon>
        <taxon>Ladona</taxon>
    </lineage>
</organism>
<dbReference type="Pfam" id="PF01151">
    <property type="entry name" value="ELO"/>
    <property type="match status" value="1"/>
</dbReference>
<dbReference type="GO" id="GO:0034625">
    <property type="term" value="P:fatty acid elongation, monounsaturated fatty acid"/>
    <property type="evidence" value="ECO:0007669"/>
    <property type="project" value="TreeGrafter"/>
</dbReference>
<evidence type="ECO:0000256" key="1">
    <source>
        <dbReference type="ARBA" id="ARBA00004141"/>
    </source>
</evidence>
<dbReference type="PANTHER" id="PTHR11157:SF28">
    <property type="entry name" value="ELONGATION OF VERY LONG CHAIN FATTY ACIDS PROTEIN"/>
    <property type="match status" value="1"/>
</dbReference>
<evidence type="ECO:0000256" key="6">
    <source>
        <dbReference type="ARBA" id="ARBA00022989"/>
    </source>
</evidence>
<feature type="transmembrane region" description="Helical" evidence="10">
    <location>
        <begin position="147"/>
        <end position="164"/>
    </location>
</feature>
<evidence type="ECO:0000313" key="11">
    <source>
        <dbReference type="EMBL" id="FAA01267.1"/>
    </source>
</evidence>
<dbReference type="GO" id="GO:0030148">
    <property type="term" value="P:sphingolipid biosynthetic process"/>
    <property type="evidence" value="ECO:0007669"/>
    <property type="project" value="TreeGrafter"/>
</dbReference>
<reference evidence="11" key="1">
    <citation type="journal article" date="2019" name="Elife">
        <title>Molecular basis of wax-based color change and UV reflection in dragonflies.</title>
        <authorList>
            <person name="Futahashi R."/>
            <person name="Yamahama Y."/>
            <person name="Kawaguchi M."/>
            <person name="Mori N."/>
            <person name="Ishii D."/>
            <person name="Okude G."/>
            <person name="Hirai Y."/>
            <person name="Kawahara-Miki R."/>
            <person name="Yoshitake K."/>
            <person name="Yajima S."/>
            <person name="Hariyama T."/>
            <person name="Fukatsu T."/>
        </authorList>
    </citation>
    <scope>NUCLEOTIDE SEQUENCE</scope>
</reference>
<evidence type="ECO:0000256" key="9">
    <source>
        <dbReference type="ARBA" id="ARBA00023160"/>
    </source>
</evidence>
<comment type="catalytic activity">
    <reaction evidence="10">
        <text>a very-long-chain acyl-CoA + malonyl-CoA + H(+) = a very-long-chain 3-oxoacyl-CoA + CO2 + CoA</text>
        <dbReference type="Rhea" id="RHEA:32727"/>
        <dbReference type="ChEBI" id="CHEBI:15378"/>
        <dbReference type="ChEBI" id="CHEBI:16526"/>
        <dbReference type="ChEBI" id="CHEBI:57287"/>
        <dbReference type="ChEBI" id="CHEBI:57384"/>
        <dbReference type="ChEBI" id="CHEBI:90725"/>
        <dbReference type="ChEBI" id="CHEBI:90736"/>
        <dbReference type="EC" id="2.3.1.199"/>
    </reaction>
</comment>
<dbReference type="EC" id="2.3.1.199" evidence="10"/>
<dbReference type="GO" id="GO:0019367">
    <property type="term" value="P:fatty acid elongation, saturated fatty acid"/>
    <property type="evidence" value="ECO:0007669"/>
    <property type="project" value="TreeGrafter"/>
</dbReference>
<evidence type="ECO:0000256" key="7">
    <source>
        <dbReference type="ARBA" id="ARBA00023098"/>
    </source>
</evidence>
<dbReference type="PANTHER" id="PTHR11157">
    <property type="entry name" value="FATTY ACID ACYL TRANSFERASE-RELATED"/>
    <property type="match status" value="1"/>
</dbReference>
<dbReference type="GO" id="GO:0005789">
    <property type="term" value="C:endoplasmic reticulum membrane"/>
    <property type="evidence" value="ECO:0007669"/>
    <property type="project" value="TreeGrafter"/>
</dbReference>
<feature type="transmembrane region" description="Helical" evidence="10">
    <location>
        <begin position="208"/>
        <end position="227"/>
    </location>
</feature>
<keyword evidence="8 10" id="KW-0472">Membrane</keyword>
<comment type="subcellular location">
    <subcellularLocation>
        <location evidence="1">Membrane</location>
        <topology evidence="1">Multi-pass membrane protein</topology>
    </subcellularLocation>
</comment>
<sequence>MAAIASQVVDKYFEFMETKSDPRTSEWFLMSGPGPLVFVLVTYLYFCNKVGPQWMEKRKPYDLKPLLIAYNLIQVLFSVWLVWEGLQGGWLHHYNLKCQPVDYSNDPVAIRMANACWWYFFCKLIELLDTVFFVLRKKNNQISFLHLYHHTLMPVCAWIGTKFLPGGHGTFLGVINSFVHIIMYFYYMMSAMGPQYQKYIWWKKYLTTLQMVQFCMIFIHSSQLLIYECNYPKTIIVLLGINALFFLGLFGNFYRKSYKARNMKVE</sequence>
<keyword evidence="6 10" id="KW-1133">Transmembrane helix</keyword>
<evidence type="ECO:0000256" key="8">
    <source>
        <dbReference type="ARBA" id="ARBA00023136"/>
    </source>
</evidence>
<keyword evidence="4 10" id="KW-0812">Transmembrane</keyword>
<dbReference type="GO" id="GO:0042761">
    <property type="term" value="P:very long-chain fatty acid biosynthetic process"/>
    <property type="evidence" value="ECO:0007669"/>
    <property type="project" value="TreeGrafter"/>
</dbReference>
<evidence type="ECO:0000256" key="2">
    <source>
        <dbReference type="ARBA" id="ARBA00022516"/>
    </source>
</evidence>
<proteinExistence type="evidence at transcript level"/>
<evidence type="ECO:0000256" key="10">
    <source>
        <dbReference type="RuleBase" id="RU361115"/>
    </source>
</evidence>
<accession>A0A4C1RMW0</accession>
<dbReference type="EMBL" id="BR001505">
    <property type="protein sequence ID" value="FAA01267.1"/>
    <property type="molecule type" value="mRNA"/>
</dbReference>
<dbReference type="GO" id="GO:0034626">
    <property type="term" value="P:fatty acid elongation, polyunsaturated fatty acid"/>
    <property type="evidence" value="ECO:0007669"/>
    <property type="project" value="TreeGrafter"/>
</dbReference>
<protein>
    <recommendedName>
        <fullName evidence="10">Elongation of very long chain fatty acids protein</fullName>
        <ecNumber evidence="10">2.3.1.199</ecNumber>
    </recommendedName>
    <alternativeName>
        <fullName evidence="10">Very-long-chain 3-oxoacyl-CoA synthase</fullName>
    </alternativeName>
</protein>
<gene>
    <name evidence="11" type="primary">ELOVL9</name>
</gene>
<keyword evidence="7 10" id="KW-0443">Lipid metabolism</keyword>
<feature type="transmembrane region" description="Helical" evidence="10">
    <location>
        <begin position="233"/>
        <end position="254"/>
    </location>
</feature>
<dbReference type="GO" id="GO:0009922">
    <property type="term" value="F:fatty acid elongase activity"/>
    <property type="evidence" value="ECO:0007669"/>
    <property type="project" value="UniProtKB-EC"/>
</dbReference>
<evidence type="ECO:0000256" key="4">
    <source>
        <dbReference type="ARBA" id="ARBA00022692"/>
    </source>
</evidence>
<feature type="transmembrane region" description="Helical" evidence="10">
    <location>
        <begin position="117"/>
        <end position="135"/>
    </location>
</feature>
<feature type="transmembrane region" description="Helical" evidence="10">
    <location>
        <begin position="27"/>
        <end position="46"/>
    </location>
</feature>
<dbReference type="AlphaFoldDB" id="A0A4C1RMW0"/>
<keyword evidence="2 10" id="KW-0444">Lipid biosynthesis</keyword>
<name>A0A4C1RMW0_LADFU</name>
<keyword evidence="9 10" id="KW-0275">Fatty acid biosynthesis</keyword>
<feature type="transmembrane region" description="Helical" evidence="10">
    <location>
        <begin position="66"/>
        <end position="83"/>
    </location>
</feature>
<keyword evidence="5 10" id="KW-0276">Fatty acid metabolism</keyword>
<comment type="similarity">
    <text evidence="10">Belongs to the ELO family.</text>
</comment>
<evidence type="ECO:0000256" key="5">
    <source>
        <dbReference type="ARBA" id="ARBA00022832"/>
    </source>
</evidence>
<dbReference type="InterPro" id="IPR002076">
    <property type="entry name" value="ELO_fam"/>
</dbReference>
<evidence type="ECO:0000256" key="3">
    <source>
        <dbReference type="ARBA" id="ARBA00022679"/>
    </source>
</evidence>
<feature type="transmembrane region" description="Helical" evidence="10">
    <location>
        <begin position="170"/>
        <end position="187"/>
    </location>
</feature>
<keyword evidence="3 10" id="KW-0808">Transferase</keyword>